<evidence type="ECO:0000256" key="9">
    <source>
        <dbReference type="ARBA" id="ARBA00023242"/>
    </source>
</evidence>
<keyword evidence="14" id="KW-1185">Reference proteome</keyword>
<dbReference type="SMART" id="SM00355">
    <property type="entry name" value="ZnF_C2H2"/>
    <property type="match status" value="9"/>
</dbReference>
<keyword evidence="6" id="KW-0805">Transcription regulation</keyword>
<evidence type="ECO:0000256" key="6">
    <source>
        <dbReference type="ARBA" id="ARBA00023015"/>
    </source>
</evidence>
<dbReference type="GO" id="GO:0005634">
    <property type="term" value="C:nucleus"/>
    <property type="evidence" value="ECO:0007669"/>
    <property type="project" value="UniProtKB-SubCell"/>
</dbReference>
<dbReference type="GO" id="GO:0008270">
    <property type="term" value="F:zinc ion binding"/>
    <property type="evidence" value="ECO:0007669"/>
    <property type="project" value="UniProtKB-KW"/>
</dbReference>
<evidence type="ECO:0000256" key="11">
    <source>
        <dbReference type="SAM" id="MobiDB-lite"/>
    </source>
</evidence>
<dbReference type="Proteomes" id="UP000838412">
    <property type="component" value="Chromosome 7"/>
</dbReference>
<evidence type="ECO:0000259" key="12">
    <source>
        <dbReference type="PROSITE" id="PS50157"/>
    </source>
</evidence>
<dbReference type="PANTHER" id="PTHR24393:SF34">
    <property type="entry name" value="PR_SET DOMAIN 13"/>
    <property type="match status" value="1"/>
</dbReference>
<evidence type="ECO:0000313" key="14">
    <source>
        <dbReference type="Proteomes" id="UP000838412"/>
    </source>
</evidence>
<evidence type="ECO:0000256" key="3">
    <source>
        <dbReference type="ARBA" id="ARBA00022737"/>
    </source>
</evidence>
<dbReference type="FunFam" id="3.30.160.60:FF:000325">
    <property type="entry name" value="ZFP90 zinc finger protein"/>
    <property type="match status" value="1"/>
</dbReference>
<gene>
    <name evidence="13" type="primary">ZNF184</name>
    <name evidence="13" type="ORF">BLAG_LOCUS22386</name>
</gene>
<feature type="compositionally biased region" description="Basic residues" evidence="11">
    <location>
        <begin position="220"/>
        <end position="230"/>
    </location>
</feature>
<evidence type="ECO:0000313" key="13">
    <source>
        <dbReference type="EMBL" id="CAH1269889.1"/>
    </source>
</evidence>
<evidence type="ECO:0000256" key="10">
    <source>
        <dbReference type="PROSITE-ProRule" id="PRU00042"/>
    </source>
</evidence>
<dbReference type="AlphaFoldDB" id="A0A8K0A9H4"/>
<keyword evidence="5" id="KW-0862">Zinc</keyword>
<accession>A0A8K0A9H4</accession>
<comment type="subcellular location">
    <subcellularLocation>
        <location evidence="1">Nucleus</location>
    </subcellularLocation>
</comment>
<feature type="domain" description="C2H2-type" evidence="12">
    <location>
        <begin position="240"/>
        <end position="267"/>
    </location>
</feature>
<dbReference type="PROSITE" id="PS00028">
    <property type="entry name" value="ZINC_FINGER_C2H2_1"/>
    <property type="match status" value="5"/>
</dbReference>
<keyword evidence="9" id="KW-0539">Nucleus</keyword>
<feature type="domain" description="C2H2-type" evidence="12">
    <location>
        <begin position="380"/>
        <end position="403"/>
    </location>
</feature>
<evidence type="ECO:0000256" key="5">
    <source>
        <dbReference type="ARBA" id="ARBA00022833"/>
    </source>
</evidence>
<feature type="region of interest" description="Disordered" evidence="11">
    <location>
        <begin position="398"/>
        <end position="418"/>
    </location>
</feature>
<protein>
    <submittedName>
        <fullName evidence="13">ZNF184 protein</fullName>
    </submittedName>
</protein>
<dbReference type="GO" id="GO:0000978">
    <property type="term" value="F:RNA polymerase II cis-regulatory region sequence-specific DNA binding"/>
    <property type="evidence" value="ECO:0007669"/>
    <property type="project" value="TreeGrafter"/>
</dbReference>
<dbReference type="Pfam" id="PF00096">
    <property type="entry name" value="zf-C2H2"/>
    <property type="match status" value="4"/>
</dbReference>
<evidence type="ECO:0000256" key="7">
    <source>
        <dbReference type="ARBA" id="ARBA00023125"/>
    </source>
</evidence>
<keyword evidence="4 10" id="KW-0863">Zinc-finger</keyword>
<feature type="domain" description="C2H2-type" evidence="12">
    <location>
        <begin position="322"/>
        <end position="349"/>
    </location>
</feature>
<proteinExistence type="predicted"/>
<name>A0A8K0A9H4_BRALA</name>
<evidence type="ECO:0000256" key="1">
    <source>
        <dbReference type="ARBA" id="ARBA00004123"/>
    </source>
</evidence>
<dbReference type="InterPro" id="IPR036236">
    <property type="entry name" value="Znf_C2H2_sf"/>
</dbReference>
<reference evidence="13" key="1">
    <citation type="submission" date="2022-01" db="EMBL/GenBank/DDBJ databases">
        <authorList>
            <person name="Braso-Vives M."/>
        </authorList>
    </citation>
    <scope>NUCLEOTIDE SEQUENCE</scope>
</reference>
<dbReference type="SUPFAM" id="SSF57667">
    <property type="entry name" value="beta-beta-alpha zinc fingers"/>
    <property type="match status" value="3"/>
</dbReference>
<evidence type="ECO:0000256" key="8">
    <source>
        <dbReference type="ARBA" id="ARBA00023163"/>
    </source>
</evidence>
<organism evidence="13 14">
    <name type="scientific">Branchiostoma lanceolatum</name>
    <name type="common">Common lancelet</name>
    <name type="synonym">Amphioxus lanceolatum</name>
    <dbReference type="NCBI Taxonomy" id="7740"/>
    <lineage>
        <taxon>Eukaryota</taxon>
        <taxon>Metazoa</taxon>
        <taxon>Chordata</taxon>
        <taxon>Cephalochordata</taxon>
        <taxon>Leptocardii</taxon>
        <taxon>Amphioxiformes</taxon>
        <taxon>Branchiostomatidae</taxon>
        <taxon>Branchiostoma</taxon>
    </lineage>
</organism>
<dbReference type="OrthoDB" id="6077919at2759"/>
<keyword evidence="3" id="KW-0677">Repeat</keyword>
<feature type="domain" description="C2H2-type" evidence="12">
    <location>
        <begin position="268"/>
        <end position="290"/>
    </location>
</feature>
<feature type="region of interest" description="Disordered" evidence="11">
    <location>
        <begin position="207"/>
        <end position="238"/>
    </location>
</feature>
<dbReference type="PANTHER" id="PTHR24393">
    <property type="entry name" value="ZINC FINGER PROTEIN"/>
    <property type="match status" value="1"/>
</dbReference>
<sequence length="493" mass="55833">MAVVQPPEIITREIDITALADTGATTAIVIGNDDILICGVCHRQWNDVSDYLAHRAEHPTATGVHRCELCKKTFSHIAVLLDHYKTKHRVPVILEEPQLDPNDGLVANQPIESQIKNERNNMPAVLQEPTQEQKGDFNFILITETIKGATFDYGKIAFKCLYCDFKGFSKSAIVLHMQDRHQDVLNGDQNVQPKEVVNSKNAKVTSLSAYNQSSKESTKRTRKSRRRRTGGPKPNAEGQFPCVKCNKMFHRSRSLRIHLETHRTERNFLCDTCGKAFKSRTRLTVHRKVHKEKIFKCTQCDFTSTVNAAIHAHRQVHSQGSVLCDICGSAYTDKSTLNKHMRVHSRDRPYACTMQGCTWRFKSETMCKAHIRGHTTQGRFKCSVCGYVFRHKHHLQRHETKMHGVQLSKSRPHPRHEKQTITTQVVQPDLTLPPLPGHLQQVVVATDSQGNALTYEAADLSALNISYQTLISSQDTRTIFTTSAHDPQNLYGQ</sequence>
<keyword evidence="2" id="KW-0479">Metal-binding</keyword>
<dbReference type="EMBL" id="OV696692">
    <property type="protein sequence ID" value="CAH1269889.1"/>
    <property type="molecule type" value="Genomic_DNA"/>
</dbReference>
<keyword evidence="8" id="KW-0804">Transcription</keyword>
<dbReference type="InterPro" id="IPR013087">
    <property type="entry name" value="Znf_C2H2_type"/>
</dbReference>
<dbReference type="GO" id="GO:0001228">
    <property type="term" value="F:DNA-binding transcription activator activity, RNA polymerase II-specific"/>
    <property type="evidence" value="ECO:0007669"/>
    <property type="project" value="TreeGrafter"/>
</dbReference>
<evidence type="ECO:0000256" key="2">
    <source>
        <dbReference type="ARBA" id="ARBA00022723"/>
    </source>
</evidence>
<dbReference type="Gene3D" id="3.30.160.60">
    <property type="entry name" value="Classic Zinc Finger"/>
    <property type="match status" value="5"/>
</dbReference>
<dbReference type="PROSITE" id="PS50157">
    <property type="entry name" value="ZINC_FINGER_C2H2_2"/>
    <property type="match status" value="5"/>
</dbReference>
<evidence type="ECO:0000256" key="4">
    <source>
        <dbReference type="ARBA" id="ARBA00022771"/>
    </source>
</evidence>
<dbReference type="Pfam" id="PF12874">
    <property type="entry name" value="zf-met"/>
    <property type="match status" value="1"/>
</dbReference>
<feature type="domain" description="C2H2-type" evidence="12">
    <location>
        <begin position="65"/>
        <end position="88"/>
    </location>
</feature>
<keyword evidence="7" id="KW-0238">DNA-binding</keyword>